<proteinExistence type="inferred from homology"/>
<evidence type="ECO:0000256" key="3">
    <source>
        <dbReference type="ARBA" id="ARBA00022475"/>
    </source>
</evidence>
<feature type="transmembrane region" description="Helical" evidence="7">
    <location>
        <begin position="443"/>
        <end position="461"/>
    </location>
</feature>
<comment type="caution">
    <text evidence="8">The sequence shown here is derived from an EMBL/GenBank/DDBJ whole genome shotgun (WGS) entry which is preliminary data.</text>
</comment>
<feature type="transmembrane region" description="Helical" evidence="7">
    <location>
        <begin position="115"/>
        <end position="136"/>
    </location>
</feature>
<dbReference type="PANTHER" id="PTHR30250">
    <property type="entry name" value="PST FAMILY PREDICTED COLANIC ACID TRANSPORTER"/>
    <property type="match status" value="1"/>
</dbReference>
<dbReference type="CDD" id="cd13127">
    <property type="entry name" value="MATE_tuaB_like"/>
    <property type="match status" value="1"/>
</dbReference>
<keyword evidence="3" id="KW-1003">Cell membrane</keyword>
<dbReference type="RefSeq" id="WP_125029423.1">
    <property type="nucleotide sequence ID" value="NZ_JAPXVP010000002.1"/>
</dbReference>
<reference evidence="8 9" key="1">
    <citation type="submission" date="2018-07" db="EMBL/GenBank/DDBJ databases">
        <title>Draft genome sequence of Ancylomarina sp. M1P.</title>
        <authorList>
            <person name="Yadav S."/>
            <person name="Villanueva L."/>
            <person name="Damste J.S.S."/>
        </authorList>
    </citation>
    <scope>NUCLEOTIDE SEQUENCE [LARGE SCALE GENOMIC DNA]</scope>
    <source>
        <strain evidence="8 9">M1P</strain>
    </source>
</reference>
<evidence type="ECO:0000256" key="2">
    <source>
        <dbReference type="ARBA" id="ARBA00007430"/>
    </source>
</evidence>
<evidence type="ECO:0000256" key="5">
    <source>
        <dbReference type="ARBA" id="ARBA00022989"/>
    </source>
</evidence>
<dbReference type="Pfam" id="PF13440">
    <property type="entry name" value="Polysacc_synt_3"/>
    <property type="match status" value="1"/>
</dbReference>
<evidence type="ECO:0000313" key="8">
    <source>
        <dbReference type="EMBL" id="RRG24113.1"/>
    </source>
</evidence>
<dbReference type="OrthoDB" id="9770347at2"/>
<keyword evidence="5 7" id="KW-1133">Transmembrane helix</keyword>
<accession>A0A425Y6H4</accession>
<evidence type="ECO:0000313" key="9">
    <source>
        <dbReference type="Proteomes" id="UP000285794"/>
    </source>
</evidence>
<protein>
    <submittedName>
        <fullName evidence="8">Lipopolysaccharide biosynthesis protein</fullName>
    </submittedName>
</protein>
<dbReference type="Proteomes" id="UP000285794">
    <property type="component" value="Unassembled WGS sequence"/>
</dbReference>
<comment type="similarity">
    <text evidence="2">Belongs to the polysaccharide synthase family.</text>
</comment>
<feature type="transmembrane region" description="Helical" evidence="7">
    <location>
        <begin position="174"/>
        <end position="191"/>
    </location>
</feature>
<gene>
    <name evidence="8" type="ORF">DWB61_03065</name>
</gene>
<feature type="transmembrane region" description="Helical" evidence="7">
    <location>
        <begin position="12"/>
        <end position="36"/>
    </location>
</feature>
<dbReference type="EMBL" id="QQWG01000002">
    <property type="protein sequence ID" value="RRG24113.1"/>
    <property type="molecule type" value="Genomic_DNA"/>
</dbReference>
<comment type="subcellular location">
    <subcellularLocation>
        <location evidence="1">Cell membrane</location>
        <topology evidence="1">Multi-pass membrane protein</topology>
    </subcellularLocation>
</comment>
<feature type="transmembrane region" description="Helical" evidence="7">
    <location>
        <begin position="325"/>
        <end position="346"/>
    </location>
</feature>
<name>A0A425Y6H4_9BACT</name>
<evidence type="ECO:0000256" key="6">
    <source>
        <dbReference type="ARBA" id="ARBA00023136"/>
    </source>
</evidence>
<dbReference type="GO" id="GO:0005886">
    <property type="term" value="C:plasma membrane"/>
    <property type="evidence" value="ECO:0007669"/>
    <property type="project" value="UniProtKB-SubCell"/>
</dbReference>
<dbReference type="InterPro" id="IPR050833">
    <property type="entry name" value="Poly_Biosynth_Transport"/>
</dbReference>
<feature type="transmembrane region" description="Helical" evidence="7">
    <location>
        <begin position="80"/>
        <end position="103"/>
    </location>
</feature>
<keyword evidence="4 7" id="KW-0812">Transmembrane</keyword>
<dbReference type="AlphaFoldDB" id="A0A425Y6H4"/>
<dbReference type="PANTHER" id="PTHR30250:SF10">
    <property type="entry name" value="LIPOPOLYSACCHARIDE BIOSYNTHESIS PROTEIN WZXC"/>
    <property type="match status" value="1"/>
</dbReference>
<evidence type="ECO:0000256" key="1">
    <source>
        <dbReference type="ARBA" id="ARBA00004651"/>
    </source>
</evidence>
<feature type="transmembrane region" description="Helical" evidence="7">
    <location>
        <begin position="293"/>
        <end position="313"/>
    </location>
</feature>
<keyword evidence="9" id="KW-1185">Reference proteome</keyword>
<organism evidence="8 9">
    <name type="scientific">Ancylomarina euxinus</name>
    <dbReference type="NCBI Taxonomy" id="2283627"/>
    <lineage>
        <taxon>Bacteria</taxon>
        <taxon>Pseudomonadati</taxon>
        <taxon>Bacteroidota</taxon>
        <taxon>Bacteroidia</taxon>
        <taxon>Marinilabiliales</taxon>
        <taxon>Marinifilaceae</taxon>
        <taxon>Ancylomarina</taxon>
    </lineage>
</organism>
<keyword evidence="6 7" id="KW-0472">Membrane</keyword>
<sequence>MGSLKDKTLNGLFWSFFDSFGKQSISFVIGIILARILDPSVYGILGMIVIFMAISNVFISSGFGTALIRKTDLKDADCNTTFIFNLGVALLFYCLLFFTSPFIASFFDEPSLKLIIRVLGIGLLINAASIVQHSLMTKRIDFKTQSKISITRTVCSGTVGIIMAYRGFGIWSLVAQQLVGGFLGTTLLWYYNTWKPKWEFSVQSFKELFGFGSKLLASALIDTTFNNIYYLVIGKYFAAAQLGYYTRAQGYSNLFSSNLTGIIERVSYPVLSSIQNNPDALTKGYKKILKSSILISFVAMMGLAACSESLVVILIGEKWAPCIPYLQLLCFSQMLYPLHAINLNILKVKGRSDLFLRLEIIKKCISIPVIIIGIYFGIKAMLIAMIFNGCVAYILNSYYTARLIEYSTIQQLKDITPSFLVGAATCLIMWSVELLMLSVVQQFLVQLLVGGLFLIFILEIFKLNEYLEIKSVFHKYFQKVSFKRS</sequence>
<feature type="transmembrane region" description="Helical" evidence="7">
    <location>
        <begin position="367"/>
        <end position="395"/>
    </location>
</feature>
<evidence type="ECO:0000256" key="4">
    <source>
        <dbReference type="ARBA" id="ARBA00022692"/>
    </source>
</evidence>
<evidence type="ECO:0000256" key="7">
    <source>
        <dbReference type="SAM" id="Phobius"/>
    </source>
</evidence>
<feature type="transmembrane region" description="Helical" evidence="7">
    <location>
        <begin position="42"/>
        <end position="68"/>
    </location>
</feature>